<dbReference type="AlphaFoldDB" id="A0A1I0HT16"/>
<dbReference type="EMBL" id="FOHZ01000034">
    <property type="protein sequence ID" value="SET86956.1"/>
    <property type="molecule type" value="Genomic_DNA"/>
</dbReference>
<organism evidence="1 2">
    <name type="scientific">Marinobacter segnicrescens</name>
    <dbReference type="NCBI Taxonomy" id="430453"/>
    <lineage>
        <taxon>Bacteria</taxon>
        <taxon>Pseudomonadati</taxon>
        <taxon>Pseudomonadota</taxon>
        <taxon>Gammaproteobacteria</taxon>
        <taxon>Pseudomonadales</taxon>
        <taxon>Marinobacteraceae</taxon>
        <taxon>Marinobacter</taxon>
    </lineage>
</organism>
<gene>
    <name evidence="1" type="ORF">SAMN04487962_1349</name>
</gene>
<dbReference type="RefSeq" id="WP_091854839.1">
    <property type="nucleotide sequence ID" value="NZ_FOHZ01000034.1"/>
</dbReference>
<name>A0A1I0HT16_9GAMM</name>
<evidence type="ECO:0000313" key="1">
    <source>
        <dbReference type="EMBL" id="SET86956.1"/>
    </source>
</evidence>
<dbReference type="Proteomes" id="UP000198762">
    <property type="component" value="Unassembled WGS sequence"/>
</dbReference>
<proteinExistence type="predicted"/>
<reference evidence="2" key="1">
    <citation type="submission" date="2016-10" db="EMBL/GenBank/DDBJ databases">
        <authorList>
            <person name="Varghese N."/>
            <person name="Submissions S."/>
        </authorList>
    </citation>
    <scope>NUCLEOTIDE SEQUENCE [LARGE SCALE GENOMIC DNA]</scope>
    <source>
        <strain evidence="2">CGMCC 1.6489</strain>
    </source>
</reference>
<sequence length="449" mass="51073">MSRQFTQQQIDDLTLPFEEHALDALLADDLDSVRSWLDRMAQGHAGLDALSAHALARKMGKLRQDFGEAEARRLLEVIGRQLMKTWHAQLREGDEKGAFADLVSIYRYQGDAHLNALQETDDEVTLDLAPCGSGGKLDRQGLPDRHPDWYGRWSDGISTFCQGCKACQRALNESLGEDVWTTEKGEDGHCRMRFRKRSSQGSRLFTDQELETLPKTRVQLAREKLDAGETDIEPLLRGQRKEWQPWHDFGVVWLEYFYATALDKGGADYLDEMLAQTYEPAFDAGFPRYSALSDQELLEEVAKTWNYHCADFSVTEEDDRFVFRLDPCGSGGRLFRGEMWRDMFHYGEPLSPTMAEPHNINFNRHQAPTYCTHCAASNRAQLKDGPEGSNPRFFVIDGHAQQRPGQACRQFSYKKNADRAAMDPALPAQIGLDWTSADRTIPARNLENK</sequence>
<accession>A0A1I0HT16</accession>
<evidence type="ECO:0000313" key="2">
    <source>
        <dbReference type="Proteomes" id="UP000198762"/>
    </source>
</evidence>
<dbReference type="OrthoDB" id="4470731at2"/>
<dbReference type="STRING" id="430453.SAMN04487962_1349"/>
<keyword evidence="2" id="KW-1185">Reference proteome</keyword>
<protein>
    <submittedName>
        <fullName evidence="1">Uncharacterized protein</fullName>
    </submittedName>
</protein>